<dbReference type="InterPro" id="IPR036388">
    <property type="entry name" value="WH-like_DNA-bd_sf"/>
</dbReference>
<dbReference type="GO" id="GO:0006355">
    <property type="term" value="P:regulation of DNA-templated transcription"/>
    <property type="evidence" value="ECO:0007669"/>
    <property type="project" value="InterPro"/>
</dbReference>
<evidence type="ECO:0000256" key="2">
    <source>
        <dbReference type="ARBA" id="ARBA00023125"/>
    </source>
</evidence>
<name>A0A6J6IQ52_9ZZZZ</name>
<dbReference type="InterPro" id="IPR000792">
    <property type="entry name" value="Tscrpt_reg_LuxR_C"/>
</dbReference>
<dbReference type="Pfam" id="PF00196">
    <property type="entry name" value="GerE"/>
    <property type="match status" value="1"/>
</dbReference>
<gene>
    <name evidence="5" type="ORF">UFOPK2001_00267</name>
</gene>
<evidence type="ECO:0000256" key="3">
    <source>
        <dbReference type="ARBA" id="ARBA00023163"/>
    </source>
</evidence>
<evidence type="ECO:0000313" key="5">
    <source>
        <dbReference type="EMBL" id="CAB4626761.1"/>
    </source>
</evidence>
<dbReference type="InterPro" id="IPR016032">
    <property type="entry name" value="Sig_transdc_resp-reg_C-effctor"/>
</dbReference>
<dbReference type="Gene3D" id="1.10.10.10">
    <property type="entry name" value="Winged helix-like DNA-binding domain superfamily/Winged helix DNA-binding domain"/>
    <property type="match status" value="1"/>
</dbReference>
<dbReference type="PANTHER" id="PTHR44688">
    <property type="entry name" value="DNA-BINDING TRANSCRIPTIONAL ACTIVATOR DEVR_DOSR"/>
    <property type="match status" value="1"/>
</dbReference>
<accession>A0A6J6IQ52</accession>
<dbReference type="PANTHER" id="PTHR44688:SF16">
    <property type="entry name" value="DNA-BINDING TRANSCRIPTIONAL ACTIVATOR DEVR_DOSR"/>
    <property type="match status" value="1"/>
</dbReference>
<keyword evidence="1" id="KW-0805">Transcription regulation</keyword>
<proteinExistence type="predicted"/>
<dbReference type="SUPFAM" id="SSF46894">
    <property type="entry name" value="C-terminal effector domain of the bipartite response regulators"/>
    <property type="match status" value="1"/>
</dbReference>
<feature type="domain" description="HTH luxR-type" evidence="4">
    <location>
        <begin position="87"/>
        <end position="152"/>
    </location>
</feature>
<dbReference type="EMBL" id="CAEZVN010000013">
    <property type="protein sequence ID" value="CAB4626761.1"/>
    <property type="molecule type" value="Genomic_DNA"/>
</dbReference>
<dbReference type="PRINTS" id="PR00038">
    <property type="entry name" value="HTHLUXR"/>
</dbReference>
<protein>
    <submittedName>
        <fullName evidence="5">Unannotated protein</fullName>
    </submittedName>
</protein>
<keyword evidence="2" id="KW-0238">DNA-binding</keyword>
<dbReference type="PROSITE" id="PS50043">
    <property type="entry name" value="HTH_LUXR_2"/>
    <property type="match status" value="1"/>
</dbReference>
<organism evidence="5">
    <name type="scientific">freshwater metagenome</name>
    <dbReference type="NCBI Taxonomy" id="449393"/>
    <lineage>
        <taxon>unclassified sequences</taxon>
        <taxon>metagenomes</taxon>
        <taxon>ecological metagenomes</taxon>
    </lineage>
</organism>
<reference evidence="5" key="1">
    <citation type="submission" date="2020-05" db="EMBL/GenBank/DDBJ databases">
        <authorList>
            <person name="Chiriac C."/>
            <person name="Salcher M."/>
            <person name="Ghai R."/>
            <person name="Kavagutti S V."/>
        </authorList>
    </citation>
    <scope>NUCLEOTIDE SEQUENCE</scope>
</reference>
<dbReference type="GO" id="GO:0003677">
    <property type="term" value="F:DNA binding"/>
    <property type="evidence" value="ECO:0007669"/>
    <property type="project" value="UniProtKB-KW"/>
</dbReference>
<dbReference type="SMART" id="SM00421">
    <property type="entry name" value="HTH_LUXR"/>
    <property type="match status" value="1"/>
</dbReference>
<evidence type="ECO:0000259" key="4">
    <source>
        <dbReference type="PROSITE" id="PS50043"/>
    </source>
</evidence>
<sequence length="154" mass="16850">MGRVQQTSVVLGAAFDDDFDFLAIPFTPASEVQGALGLSFRNRARAAEVSETDIQLLSLLSELMAINSMPRIRTSGLLSKLYFDSLDLDDVSALTPRQLRVLDEMAIGKTNAQIARSLNVSESTVKQECVRIFRVLGVSTRQRAVAMGKEMGII</sequence>
<evidence type="ECO:0000256" key="1">
    <source>
        <dbReference type="ARBA" id="ARBA00023015"/>
    </source>
</evidence>
<dbReference type="AlphaFoldDB" id="A0A6J6IQ52"/>
<keyword evidence="3" id="KW-0804">Transcription</keyword>
<dbReference type="CDD" id="cd06170">
    <property type="entry name" value="LuxR_C_like"/>
    <property type="match status" value="1"/>
</dbReference>